<name>A0A897MWN5_9EURY</name>
<accession>A0A897MWN5</accession>
<gene>
    <name evidence="1" type="ORF">HSR121_0027</name>
</gene>
<evidence type="ECO:0000313" key="1">
    <source>
        <dbReference type="EMBL" id="QSG04388.1"/>
    </source>
</evidence>
<organism evidence="1 2">
    <name type="scientific">Halapricum desulfuricans</name>
    <dbReference type="NCBI Taxonomy" id="2841257"/>
    <lineage>
        <taxon>Archaea</taxon>
        <taxon>Methanobacteriati</taxon>
        <taxon>Methanobacteriota</taxon>
        <taxon>Stenosarchaea group</taxon>
        <taxon>Halobacteria</taxon>
        <taxon>Halobacteriales</taxon>
        <taxon>Haloarculaceae</taxon>
        <taxon>Halapricum</taxon>
    </lineage>
</organism>
<sequence>MLVAVDRLTSRSHPLVVPQTRYVSFTVAENSITIYKSLFLKCRNSDASRLERRFVRYEIRNSEIPEKHH</sequence>
<reference evidence="1" key="1">
    <citation type="submission" date="2020-11" db="EMBL/GenBank/DDBJ databases">
        <title>Carbohydrate-dependent, anaerobic sulfur respiration: A novel catabolism in halophilic archaea.</title>
        <authorList>
            <person name="Sorokin D.Y."/>
            <person name="Messina E."/>
            <person name="Smedile F."/>
            <person name="La Cono V."/>
            <person name="Hallsworth J.E."/>
            <person name="Yakimov M.M."/>
        </authorList>
    </citation>
    <scope>NUCLEOTIDE SEQUENCE</scope>
    <source>
        <strain evidence="1">HSR12-1</strain>
    </source>
</reference>
<dbReference type="EMBL" id="CP064787">
    <property type="protein sequence ID" value="QSG04388.1"/>
    <property type="molecule type" value="Genomic_DNA"/>
</dbReference>
<dbReference type="AlphaFoldDB" id="A0A897MWN5"/>
<proteinExistence type="predicted"/>
<dbReference type="Proteomes" id="UP000663525">
    <property type="component" value="Chromosome"/>
</dbReference>
<evidence type="ECO:0000313" key="2">
    <source>
        <dbReference type="Proteomes" id="UP000663525"/>
    </source>
</evidence>
<protein>
    <submittedName>
        <fullName evidence="1">Uncharacterized protein</fullName>
    </submittedName>
</protein>